<dbReference type="Pfam" id="PF00022">
    <property type="entry name" value="Actin"/>
    <property type="match status" value="1"/>
</dbReference>
<evidence type="ECO:0000256" key="2">
    <source>
        <dbReference type="ARBA" id="ARBA00004965"/>
    </source>
</evidence>
<feature type="compositionally biased region" description="Low complexity" evidence="14">
    <location>
        <begin position="465"/>
        <end position="485"/>
    </location>
</feature>
<evidence type="ECO:0000256" key="4">
    <source>
        <dbReference type="ARBA" id="ARBA00011738"/>
    </source>
</evidence>
<dbReference type="EMBL" id="MVBO01000010">
    <property type="protein sequence ID" value="OZJ05784.1"/>
    <property type="molecule type" value="Genomic_DNA"/>
</dbReference>
<evidence type="ECO:0000256" key="3">
    <source>
        <dbReference type="ARBA" id="ARBA00010385"/>
    </source>
</evidence>
<dbReference type="SUPFAM" id="SSF52440">
    <property type="entry name" value="PreATP-grasp domain"/>
    <property type="match status" value="1"/>
</dbReference>
<organism evidence="16 17">
    <name type="scientific">Bifiguratus adelaidae</name>
    <dbReference type="NCBI Taxonomy" id="1938954"/>
    <lineage>
        <taxon>Eukaryota</taxon>
        <taxon>Fungi</taxon>
        <taxon>Fungi incertae sedis</taxon>
        <taxon>Mucoromycota</taxon>
        <taxon>Mucoromycotina</taxon>
        <taxon>Endogonomycetes</taxon>
        <taxon>Endogonales</taxon>
        <taxon>Endogonales incertae sedis</taxon>
        <taxon>Bifiguratus</taxon>
    </lineage>
</organism>
<dbReference type="PANTHER" id="PTHR11130:SF0">
    <property type="entry name" value="GLUTATHIONE SYNTHETASE"/>
    <property type="match status" value="1"/>
</dbReference>
<dbReference type="GO" id="GO:0005524">
    <property type="term" value="F:ATP binding"/>
    <property type="evidence" value="ECO:0007669"/>
    <property type="project" value="UniProtKB-KW"/>
</dbReference>
<evidence type="ECO:0000256" key="7">
    <source>
        <dbReference type="ARBA" id="ARBA00022684"/>
    </source>
</evidence>
<keyword evidence="6" id="KW-0436">Ligase</keyword>
<dbReference type="Gene3D" id="3.30.1490.50">
    <property type="match status" value="1"/>
</dbReference>
<dbReference type="InterPro" id="IPR037013">
    <property type="entry name" value="GSH-S_sub-bd_sf"/>
</dbReference>
<dbReference type="CDD" id="cd10206">
    <property type="entry name" value="ASKHA_NBD_Arp8-like"/>
    <property type="match status" value="1"/>
</dbReference>
<dbReference type="GO" id="GO:0004363">
    <property type="term" value="F:glutathione synthase activity"/>
    <property type="evidence" value="ECO:0007669"/>
    <property type="project" value="UniProtKB-EC"/>
</dbReference>
<keyword evidence="11" id="KW-0460">Magnesium</keyword>
<protein>
    <recommendedName>
        <fullName evidence="5">glutathione synthase</fullName>
        <ecNumber evidence="5">6.3.2.3</ecNumber>
    </recommendedName>
    <alternativeName>
        <fullName evidence="12">Glutathione synthase</fullName>
    </alternativeName>
</protein>
<dbReference type="Gene3D" id="3.40.50.1760">
    <property type="entry name" value="Glutathione synthase, substrate-binding domain superfamily, eukaryotic"/>
    <property type="match status" value="1"/>
</dbReference>
<evidence type="ECO:0000256" key="8">
    <source>
        <dbReference type="ARBA" id="ARBA00022723"/>
    </source>
</evidence>
<dbReference type="PANTHER" id="PTHR11130">
    <property type="entry name" value="GLUTATHIONE SYNTHETASE"/>
    <property type="match status" value="1"/>
</dbReference>
<evidence type="ECO:0000256" key="6">
    <source>
        <dbReference type="ARBA" id="ARBA00022598"/>
    </source>
</evidence>
<dbReference type="InterPro" id="IPR004000">
    <property type="entry name" value="Actin"/>
</dbReference>
<evidence type="ECO:0000256" key="10">
    <source>
        <dbReference type="ARBA" id="ARBA00022840"/>
    </source>
</evidence>
<evidence type="ECO:0000256" key="9">
    <source>
        <dbReference type="ARBA" id="ARBA00022741"/>
    </source>
</evidence>
<dbReference type="GO" id="GO:0005829">
    <property type="term" value="C:cytosol"/>
    <property type="evidence" value="ECO:0007669"/>
    <property type="project" value="TreeGrafter"/>
</dbReference>
<reference evidence="16 17" key="1">
    <citation type="journal article" date="2017" name="Mycologia">
        <title>Bifiguratus adelaidae, gen. et sp. nov., a new member of Mucoromycotina in endophytic and soil-dwelling habitats.</title>
        <authorList>
            <person name="Torres-Cruz T.J."/>
            <person name="Billingsley Tobias T.L."/>
            <person name="Almatruk M."/>
            <person name="Hesse C."/>
            <person name="Kuske C.R."/>
            <person name="Desiro A."/>
            <person name="Benucci G.M."/>
            <person name="Bonito G."/>
            <person name="Stajich J.E."/>
            <person name="Dunlap C."/>
            <person name="Arnold A.E."/>
            <person name="Porras-Alfaro A."/>
        </authorList>
    </citation>
    <scope>NUCLEOTIDE SEQUENCE [LARGE SCALE GENOMIC DNA]</scope>
    <source>
        <strain evidence="16 17">AZ0501</strain>
    </source>
</reference>
<evidence type="ECO:0000256" key="5">
    <source>
        <dbReference type="ARBA" id="ARBA00012214"/>
    </source>
</evidence>
<feature type="region of interest" description="Disordered" evidence="14">
    <location>
        <begin position="441"/>
        <end position="485"/>
    </location>
</feature>
<dbReference type="Gene3D" id="3.30.420.580">
    <property type="match status" value="1"/>
</dbReference>
<evidence type="ECO:0000256" key="14">
    <source>
        <dbReference type="SAM" id="MobiDB-lite"/>
    </source>
</evidence>
<dbReference type="GO" id="GO:0046872">
    <property type="term" value="F:metal ion binding"/>
    <property type="evidence" value="ECO:0007669"/>
    <property type="project" value="UniProtKB-KW"/>
</dbReference>
<dbReference type="Pfam" id="PF03917">
    <property type="entry name" value="GSH_synth_ATP"/>
    <property type="match status" value="1"/>
</dbReference>
<comment type="pathway">
    <text evidence="2">Sulfur metabolism; glutathione biosynthesis; glutathione from L-cysteine and L-glutamate: step 2/2.</text>
</comment>
<dbReference type="Gene3D" id="3.90.640.10">
    <property type="entry name" value="Actin, Chain A, domain 4"/>
    <property type="match status" value="1"/>
</dbReference>
<gene>
    <name evidence="16" type="ORF">BZG36_01294</name>
</gene>
<dbReference type="GO" id="GO:0043295">
    <property type="term" value="F:glutathione binding"/>
    <property type="evidence" value="ECO:0007669"/>
    <property type="project" value="TreeGrafter"/>
</dbReference>
<dbReference type="Proteomes" id="UP000242875">
    <property type="component" value="Unassembled WGS sequence"/>
</dbReference>
<dbReference type="AlphaFoldDB" id="A0A261Y5N8"/>
<dbReference type="Gene3D" id="3.30.470.20">
    <property type="entry name" value="ATP-grasp fold, B domain"/>
    <property type="match status" value="1"/>
</dbReference>
<keyword evidence="9" id="KW-0547">Nucleotide-binding</keyword>
<feature type="compositionally biased region" description="Polar residues" evidence="14">
    <location>
        <begin position="446"/>
        <end position="456"/>
    </location>
</feature>
<dbReference type="SUPFAM" id="SSF53067">
    <property type="entry name" value="Actin-like ATPase domain"/>
    <property type="match status" value="2"/>
</dbReference>
<sequence>MADPATVNTEYTPRLAYTNFPAHGFTVLPVRNIVSTFVKNEVSYFAGTKTSIPTAQPKAEAEGTDVLIIHPGSRNLYIGRASDTYPRTIPHVIARRIRQGFVHAEPVNGTSDHSIDTQYLEAEMKTRMSNAKRRPVHNAKAQVTSFNNSTRPEVILDHNDPYKVDWTDVHTGDVFVGEKALNVPLKDQAEWPLRYPIRNGTFNSQDYATPSEVIGDIETIWTQTLKEEFEINFSDLKDYNVALVIPDLFNKAFVKELIQMLLFNMRVRGVLIQQESICATFGAGLSVACVVDIGAQKTSVACVEEGVCLPDSRVYLNVGGDDITASLTQLLERNRFPYRNVDLTRSYNFKLMESIKERYCTMHEADISVQVYDFYVRVPDEQTRKYQFKVYDEVFFAPMCMFYPHVVEFSRKLPGQRDWATLNISDDILEDGNQVTTVLSPYPAINRTTQSPSPSETKPLHDLDPAAPGTPGSPPAEANPSPASANVSRVPLANIPIHLSDAASKIDPINTSLDVAIGQSIHSVAANSEERIRKFYTSIILVGGGGKVPSFEAFLQDRILFNVLANPTRIDKIDVLPAPREMDPRLLVWKGMAVLSRLESAMDSWISAQECESSSTTMTEWASFSKAQLDALRLLAIDWALAHGLVVRPTADKQPFSHNASVTHAPFALFPSPFPKAAFDLAVQLQPVYNELIHTMSQDAGFLAEIMESLTLVDDFMSSLYSIYKQVQEEGPAQTISLGLHRCDYLLHVPLGSTSTPIPQQVEFNTIASSFGALSSITGDLHRYLFKMEGLEGFDRLPKNETIKALAGGIAQAHQVYGSKNAIVTVIVQPNERNVFDQRWLEYTLLESHGIRSVRKTLLEVSQRATLGNDRTLFIDNHEISVIYFRAGYGPGDYPSSKEWNARLLMEQSKAIKCPTVAYQLVGAKKVQQVLAMPGALERFVDPKTAELCRTTFAGLYSLDTTPEGQAAYKMALENPDGFVMKPQREGGGNNVYGQDIVSILSTLSERERSAYILMDLIRTPPQRNIMVREGELIEGEVISELGVYGIYLSDGKTVYANKTGGHLLRTKAQESKEGGVAAGFAVIDSPLLL</sequence>
<evidence type="ECO:0000256" key="13">
    <source>
        <dbReference type="RuleBase" id="RU000487"/>
    </source>
</evidence>
<dbReference type="OrthoDB" id="5572108at2759"/>
<dbReference type="Gene3D" id="3.30.1490.80">
    <property type="match status" value="1"/>
</dbReference>
<evidence type="ECO:0000259" key="15">
    <source>
        <dbReference type="Pfam" id="PF03199"/>
    </source>
</evidence>
<dbReference type="SUPFAM" id="SSF56059">
    <property type="entry name" value="Glutathione synthetase ATP-binding domain-like"/>
    <property type="match status" value="1"/>
</dbReference>
<dbReference type="InterPro" id="IPR016185">
    <property type="entry name" value="PreATP-grasp_dom_sf"/>
</dbReference>
<evidence type="ECO:0000256" key="11">
    <source>
        <dbReference type="ARBA" id="ARBA00022842"/>
    </source>
</evidence>
<evidence type="ECO:0000313" key="16">
    <source>
        <dbReference type="EMBL" id="OZJ05784.1"/>
    </source>
</evidence>
<comment type="similarity">
    <text evidence="13">Belongs to the actin family.</text>
</comment>
<proteinExistence type="inferred from homology"/>
<dbReference type="InterPro" id="IPR014042">
    <property type="entry name" value="Glutathione_synthase_a-hlx"/>
</dbReference>
<dbReference type="EC" id="6.3.2.3" evidence="5"/>
<evidence type="ECO:0000313" key="17">
    <source>
        <dbReference type="Proteomes" id="UP000242875"/>
    </source>
</evidence>
<dbReference type="Gene3D" id="3.30.420.40">
    <property type="match status" value="1"/>
</dbReference>
<feature type="domain" description="Glutathione synthase substrate-binding" evidence="15">
    <location>
        <begin position="823"/>
        <end position="922"/>
    </location>
</feature>
<dbReference type="InterPro" id="IPR014709">
    <property type="entry name" value="Glutathione_synthase_C_euk"/>
</dbReference>
<dbReference type="NCBIfam" id="TIGR01986">
    <property type="entry name" value="glut_syn_euk"/>
    <property type="match status" value="1"/>
</dbReference>
<keyword evidence="8" id="KW-0479">Metal-binding</keyword>
<accession>A0A261Y5N8</accession>
<dbReference type="UniPathway" id="UPA00142">
    <property type="reaction ID" value="UER00210"/>
</dbReference>
<keyword evidence="17" id="KW-1185">Reference proteome</keyword>
<comment type="similarity">
    <text evidence="3">Belongs to the eukaryotic GSH synthase family.</text>
</comment>
<name>A0A261Y5N8_9FUNG</name>
<comment type="subunit">
    <text evidence="4">Homodimer.</text>
</comment>
<dbReference type="Pfam" id="PF03199">
    <property type="entry name" value="GSH_synthase"/>
    <property type="match status" value="1"/>
</dbReference>
<dbReference type="InterPro" id="IPR005615">
    <property type="entry name" value="Glutathione_synthase"/>
</dbReference>
<keyword evidence="10" id="KW-0067">ATP-binding</keyword>
<comment type="caution">
    <text evidence="16">The sequence shown here is derived from an EMBL/GenBank/DDBJ whole genome shotgun (WGS) entry which is preliminary data.</text>
</comment>
<dbReference type="Gene3D" id="1.10.1080.10">
    <property type="entry name" value="Glutathione Synthetase, Chain A, domain 3"/>
    <property type="match status" value="1"/>
</dbReference>
<dbReference type="FunFam" id="3.40.50.1760:FF:000001">
    <property type="entry name" value="Glutathione synthetase"/>
    <property type="match status" value="1"/>
</dbReference>
<evidence type="ECO:0000256" key="12">
    <source>
        <dbReference type="ARBA" id="ARBA00030403"/>
    </source>
</evidence>
<dbReference type="InterPro" id="IPR043129">
    <property type="entry name" value="ATPase_NBD"/>
</dbReference>
<dbReference type="SMART" id="SM00268">
    <property type="entry name" value="ACTIN"/>
    <property type="match status" value="1"/>
</dbReference>
<dbReference type="InterPro" id="IPR014049">
    <property type="entry name" value="Glutathione_synthase_N_euk"/>
</dbReference>
<comment type="cofactor">
    <cofactor evidence="1">
        <name>Mg(2+)</name>
        <dbReference type="ChEBI" id="CHEBI:18420"/>
    </cofactor>
</comment>
<dbReference type="InterPro" id="IPR004887">
    <property type="entry name" value="GSH_synth_subst-bd"/>
</dbReference>
<keyword evidence="7" id="KW-0317">Glutathione biosynthesis</keyword>
<evidence type="ECO:0000256" key="1">
    <source>
        <dbReference type="ARBA" id="ARBA00001946"/>
    </source>
</evidence>
<dbReference type="FunFam" id="3.30.1490.50:FF:000002">
    <property type="entry name" value="Glutathione synthetase"/>
    <property type="match status" value="1"/>
</dbReference>